<comment type="caution">
    <text evidence="1">The sequence shown here is derived from an EMBL/GenBank/DDBJ whole genome shotgun (WGS) entry which is preliminary data.</text>
</comment>
<gene>
    <name evidence="1" type="ORF">LCGC14_2077580</name>
</gene>
<accession>A0A0F9F3X4</accession>
<reference evidence="1" key="1">
    <citation type="journal article" date="2015" name="Nature">
        <title>Complex archaea that bridge the gap between prokaryotes and eukaryotes.</title>
        <authorList>
            <person name="Spang A."/>
            <person name="Saw J.H."/>
            <person name="Jorgensen S.L."/>
            <person name="Zaremba-Niedzwiedzka K."/>
            <person name="Martijn J."/>
            <person name="Lind A.E."/>
            <person name="van Eijk R."/>
            <person name="Schleper C."/>
            <person name="Guy L."/>
            <person name="Ettema T.J."/>
        </authorList>
    </citation>
    <scope>NUCLEOTIDE SEQUENCE</scope>
</reference>
<dbReference type="EMBL" id="LAZR01025042">
    <property type="protein sequence ID" value="KKL73176.1"/>
    <property type="molecule type" value="Genomic_DNA"/>
</dbReference>
<sequence length="32" mass="3108">MASEINLSSSLANNMADEITALVDGGGGANGK</sequence>
<protein>
    <submittedName>
        <fullName evidence="1">Uncharacterized protein</fullName>
    </submittedName>
</protein>
<feature type="non-terminal residue" evidence="1">
    <location>
        <position position="32"/>
    </location>
</feature>
<dbReference type="AlphaFoldDB" id="A0A0F9F3X4"/>
<name>A0A0F9F3X4_9ZZZZ</name>
<proteinExistence type="predicted"/>
<evidence type="ECO:0000313" key="1">
    <source>
        <dbReference type="EMBL" id="KKL73176.1"/>
    </source>
</evidence>
<organism evidence="1">
    <name type="scientific">marine sediment metagenome</name>
    <dbReference type="NCBI Taxonomy" id="412755"/>
    <lineage>
        <taxon>unclassified sequences</taxon>
        <taxon>metagenomes</taxon>
        <taxon>ecological metagenomes</taxon>
    </lineage>
</organism>